<feature type="transmembrane region" description="Helical" evidence="7">
    <location>
        <begin position="209"/>
        <end position="229"/>
    </location>
</feature>
<accession>A0A0E9NA11</accession>
<evidence type="ECO:0000256" key="4">
    <source>
        <dbReference type="ARBA" id="ARBA00022989"/>
    </source>
</evidence>
<name>A0A0E9NA11_SAICN</name>
<feature type="transmembrane region" description="Helical" evidence="7">
    <location>
        <begin position="90"/>
        <end position="108"/>
    </location>
</feature>
<feature type="transmembrane region" description="Helical" evidence="7">
    <location>
        <begin position="120"/>
        <end position="139"/>
    </location>
</feature>
<dbReference type="InterPro" id="IPR005829">
    <property type="entry name" value="Sugar_transporter_CS"/>
</dbReference>
<feature type="domain" description="Major facilitator superfamily (MFS) profile" evidence="8">
    <location>
        <begin position="52"/>
        <end position="470"/>
    </location>
</feature>
<dbReference type="GO" id="GO:0005886">
    <property type="term" value="C:plasma membrane"/>
    <property type="evidence" value="ECO:0007669"/>
    <property type="project" value="TreeGrafter"/>
</dbReference>
<evidence type="ECO:0000256" key="3">
    <source>
        <dbReference type="ARBA" id="ARBA00022692"/>
    </source>
</evidence>
<dbReference type="PANTHER" id="PTHR23502">
    <property type="entry name" value="MAJOR FACILITATOR SUPERFAMILY"/>
    <property type="match status" value="1"/>
</dbReference>
<dbReference type="PROSITE" id="PS00216">
    <property type="entry name" value="SUGAR_TRANSPORT_1"/>
    <property type="match status" value="1"/>
</dbReference>
<dbReference type="PROSITE" id="PS50850">
    <property type="entry name" value="MFS"/>
    <property type="match status" value="1"/>
</dbReference>
<sequence>MSATTLTQSPSTSTLAPFTFPSSNSIQKEETPITLEEHEKPLNWPTRKKGLTLAILGSYTFLSAFGSTIMAPGLTKMAIFTFHFTSETTGAFLVSIYLLAYAIGPLLLAPLSELYGRRPVLNGSLLFFTVFSIACALAKTTTQMATFRFLSGLGGSAPLAIGYASGTEIYVPAQRRTSGAILALGPLLGPVLGPVVGGFVTYRVQDWRWLFWTLSIVSSVVCLSGIPFLPETYEPAILAAKIRRMHTSSSEGQVSVRNHLLHSFTTPLRLLFTSPIVFLLALYQAIIYGQLYLFFVIFPSTFEQTYHERIDIASLNYLAFGIGFLIGLVCLSIMIKVAWARAKRSLPANVDPEPEVWLICLLPAAIILPIGLFLFGWSAHNHWHWTLPALSSFLFALSLLQIYMSSTLYLAQAFPPQTSASAQASLMLFRSLLGFASPLFGVKMFEGLGVGWGCSVLGFVAVCVGVPGSFGLWRWGRWLRERGEKREKREGHVRMVSEKDGVVENVVELVMRGEQRA</sequence>
<keyword evidence="2" id="KW-0813">Transport</keyword>
<feature type="compositionally biased region" description="Low complexity" evidence="6">
    <location>
        <begin position="1"/>
        <end position="17"/>
    </location>
</feature>
<dbReference type="GO" id="GO:0140115">
    <property type="term" value="P:export across plasma membrane"/>
    <property type="evidence" value="ECO:0007669"/>
    <property type="project" value="UniProtKB-ARBA"/>
</dbReference>
<feature type="transmembrane region" description="Helical" evidence="7">
    <location>
        <begin position="450"/>
        <end position="473"/>
    </location>
</feature>
<dbReference type="InterPro" id="IPR020846">
    <property type="entry name" value="MFS_dom"/>
</dbReference>
<evidence type="ECO:0000256" key="7">
    <source>
        <dbReference type="SAM" id="Phobius"/>
    </source>
</evidence>
<dbReference type="Proteomes" id="UP000033140">
    <property type="component" value="Unassembled WGS sequence"/>
</dbReference>
<feature type="transmembrane region" description="Helical" evidence="7">
    <location>
        <begin position="276"/>
        <end position="297"/>
    </location>
</feature>
<dbReference type="PANTHER" id="PTHR23502:SF60">
    <property type="entry name" value="MAJOR FACILITATOR SUPERFAMILY (MFS) PROFILE DOMAIN-CONTAINING PROTEIN-RELATED"/>
    <property type="match status" value="1"/>
</dbReference>
<feature type="region of interest" description="Disordered" evidence="6">
    <location>
        <begin position="1"/>
        <end position="39"/>
    </location>
</feature>
<reference evidence="9 10" key="1">
    <citation type="journal article" date="2011" name="J. Gen. Appl. Microbiol.">
        <title>Draft genome sequencing of the enigmatic yeast Saitoella complicata.</title>
        <authorList>
            <person name="Nishida H."/>
            <person name="Hamamoto M."/>
            <person name="Sugiyama J."/>
        </authorList>
    </citation>
    <scope>NUCLEOTIDE SEQUENCE [LARGE SCALE GENOMIC DNA]</scope>
    <source>
        <strain evidence="9 10">NRRL Y-17804</strain>
    </source>
</reference>
<comment type="caution">
    <text evidence="9">The sequence shown here is derived from an EMBL/GenBank/DDBJ whole genome shotgun (WGS) entry which is preliminary data.</text>
</comment>
<feature type="transmembrane region" description="Helical" evidence="7">
    <location>
        <begin position="50"/>
        <end position="70"/>
    </location>
</feature>
<feature type="transmembrane region" description="Helical" evidence="7">
    <location>
        <begin position="383"/>
        <end position="403"/>
    </location>
</feature>
<keyword evidence="10" id="KW-1185">Reference proteome</keyword>
<feature type="compositionally biased region" description="Basic and acidic residues" evidence="6">
    <location>
        <begin position="27"/>
        <end position="39"/>
    </location>
</feature>
<dbReference type="SUPFAM" id="SSF103473">
    <property type="entry name" value="MFS general substrate transporter"/>
    <property type="match status" value="1"/>
</dbReference>
<dbReference type="STRING" id="698492.A0A0E9NA11"/>
<keyword evidence="3 7" id="KW-0812">Transmembrane</keyword>
<evidence type="ECO:0000256" key="5">
    <source>
        <dbReference type="ARBA" id="ARBA00023136"/>
    </source>
</evidence>
<protein>
    <recommendedName>
        <fullName evidence="8">Major facilitator superfamily (MFS) profile domain-containing protein</fullName>
    </recommendedName>
</protein>
<organism evidence="9 10">
    <name type="scientific">Saitoella complicata (strain BCRC 22490 / CBS 7301 / JCM 7358 / NBRC 10748 / NRRL Y-17804)</name>
    <dbReference type="NCBI Taxonomy" id="698492"/>
    <lineage>
        <taxon>Eukaryota</taxon>
        <taxon>Fungi</taxon>
        <taxon>Dikarya</taxon>
        <taxon>Ascomycota</taxon>
        <taxon>Taphrinomycotina</taxon>
        <taxon>Taphrinomycotina incertae sedis</taxon>
        <taxon>Saitoella</taxon>
    </lineage>
</organism>
<evidence type="ECO:0000256" key="1">
    <source>
        <dbReference type="ARBA" id="ARBA00004141"/>
    </source>
</evidence>
<feature type="transmembrane region" description="Helical" evidence="7">
    <location>
        <begin position="317"/>
        <end position="335"/>
    </location>
</feature>
<dbReference type="Pfam" id="PF07690">
    <property type="entry name" value="MFS_1"/>
    <property type="match status" value="1"/>
</dbReference>
<dbReference type="InterPro" id="IPR036259">
    <property type="entry name" value="MFS_trans_sf"/>
</dbReference>
<proteinExistence type="predicted"/>
<evidence type="ECO:0000256" key="2">
    <source>
        <dbReference type="ARBA" id="ARBA00022448"/>
    </source>
</evidence>
<reference evidence="9 10" key="3">
    <citation type="journal article" date="2015" name="Genome Announc.">
        <title>Draft Genome Sequence of the Archiascomycetous Yeast Saitoella complicata.</title>
        <authorList>
            <person name="Yamauchi K."/>
            <person name="Kondo S."/>
            <person name="Hamamoto M."/>
            <person name="Takahashi Y."/>
            <person name="Ogura Y."/>
            <person name="Hayashi T."/>
            <person name="Nishida H."/>
        </authorList>
    </citation>
    <scope>NUCLEOTIDE SEQUENCE [LARGE SCALE GENOMIC DNA]</scope>
    <source>
        <strain evidence="9 10">NRRL Y-17804</strain>
    </source>
</reference>
<evidence type="ECO:0000259" key="8">
    <source>
        <dbReference type="PROSITE" id="PS50850"/>
    </source>
</evidence>
<keyword evidence="4 7" id="KW-1133">Transmembrane helix</keyword>
<dbReference type="CDD" id="cd17323">
    <property type="entry name" value="MFS_Tpo1_MDR_like"/>
    <property type="match status" value="1"/>
</dbReference>
<dbReference type="GO" id="GO:0042908">
    <property type="term" value="P:xenobiotic transport"/>
    <property type="evidence" value="ECO:0007669"/>
    <property type="project" value="UniProtKB-ARBA"/>
</dbReference>
<feature type="transmembrane region" description="Helical" evidence="7">
    <location>
        <begin position="356"/>
        <end position="377"/>
    </location>
</feature>
<comment type="subcellular location">
    <subcellularLocation>
        <location evidence="1">Membrane</location>
        <topology evidence="1">Multi-pass membrane protein</topology>
    </subcellularLocation>
</comment>
<evidence type="ECO:0000313" key="9">
    <source>
        <dbReference type="EMBL" id="GAO46727.1"/>
    </source>
</evidence>
<gene>
    <name evidence="9" type="ORF">G7K_0949-t1</name>
</gene>
<feature type="transmembrane region" description="Helical" evidence="7">
    <location>
        <begin position="178"/>
        <end position="197"/>
    </location>
</feature>
<reference evidence="9 10" key="2">
    <citation type="journal article" date="2014" name="J. Gen. Appl. Microbiol.">
        <title>The early diverging ascomycetous budding yeast Saitoella complicata has three histone deacetylases belonging to the Clr6, Hos2, and Rpd3 lineages.</title>
        <authorList>
            <person name="Nishida H."/>
            <person name="Matsumoto T."/>
            <person name="Kondo S."/>
            <person name="Hamamoto M."/>
            <person name="Yoshikawa H."/>
        </authorList>
    </citation>
    <scope>NUCLEOTIDE SEQUENCE [LARGE SCALE GENOMIC DNA]</scope>
    <source>
        <strain evidence="9 10">NRRL Y-17804</strain>
    </source>
</reference>
<evidence type="ECO:0000256" key="6">
    <source>
        <dbReference type="SAM" id="MobiDB-lite"/>
    </source>
</evidence>
<keyword evidence="5 7" id="KW-0472">Membrane</keyword>
<dbReference type="InterPro" id="IPR011701">
    <property type="entry name" value="MFS"/>
</dbReference>
<dbReference type="Gene3D" id="1.20.1250.20">
    <property type="entry name" value="MFS general substrate transporter like domains"/>
    <property type="match status" value="1"/>
</dbReference>
<dbReference type="EMBL" id="BACD03000005">
    <property type="protein sequence ID" value="GAO46727.1"/>
    <property type="molecule type" value="Genomic_DNA"/>
</dbReference>
<evidence type="ECO:0000313" key="10">
    <source>
        <dbReference type="Proteomes" id="UP000033140"/>
    </source>
</evidence>
<dbReference type="GO" id="GO:0022857">
    <property type="term" value="F:transmembrane transporter activity"/>
    <property type="evidence" value="ECO:0007669"/>
    <property type="project" value="InterPro"/>
</dbReference>
<dbReference type="AlphaFoldDB" id="A0A0E9NA11"/>